<feature type="compositionally biased region" description="Basic and acidic residues" evidence="1">
    <location>
        <begin position="864"/>
        <end position="878"/>
    </location>
</feature>
<feature type="compositionally biased region" description="Polar residues" evidence="1">
    <location>
        <begin position="14"/>
        <end position="32"/>
    </location>
</feature>
<feature type="compositionally biased region" description="Basic and acidic residues" evidence="1">
    <location>
        <begin position="792"/>
        <end position="821"/>
    </location>
</feature>
<feature type="compositionally biased region" description="Basic and acidic residues" evidence="1">
    <location>
        <begin position="900"/>
        <end position="941"/>
    </location>
</feature>
<sequence length="948" mass="105297">MDNSDHPAILSRRNMPQSNQERQSYISPRNRDSAISMSNAIRFTPRSPVYNQSHVINSTNQRAKPIIIRSPNRFNSHPDTPFFDTGQQMVQSAGKTQRGFTENGQRFPDEMIPFHGISTENENYGSQGFQNFSSLDVLSNTISHDANTAGGGTRYVDQINSYSGQTVRPTFATQNDQYESPNQYNSQDQYDLTIDGNNHGSDSDRESSLQIFEEEEETEMDETIGRLETVVNMLRNPSENPRLLERLDRLERNVLSALVVTNMMGANGIKNNAQSGNFRSIENLSNYVHNDLLTKNNDLLTKHSWRTGMSQGLTSTRDSLISVIEIQFNATKDHIETRLSLEEFTSSNTELKEHISAKISEISNNDSISPDLIDQIVNAVQNTIRGEIQTKSENKITPDLIGQIVNAVQNTIRSEIQTKPENQITPELIRSEVESSTNKIITTIGEKCVPVKFDYEHIKKDISRIISDQLQPVTDLIKSETSKTNVCIKNLSQSVSALHEKVIGINNTHSRYIRIINNNITELGRVITSVQTGLENLNLEIKEIKAASGAHNTKSRRARRNKSPSKSRANIPAVVNSNSLRPSLRNRKTLSNSDTFESITSPPPTHISSHHTKTLISSVISPNQPPSKPLPSIIPSNYASQKIITVPVSQNHSSSSSPIMVSTSHKTPPAIVPSSYKPSPDVVSVPQKIVISPISYVYSSIPSSVIITPSKGISPVKILTVNKKSPEIISPSRKNTPIVIYTSPNSVSASPNYSQPIPIIVKTTSPPAGATMTSRKIIPIVTPNINTIDVTTETKSREKNTEKEKTNQPEHQEKINHSEKSVEIILKNDESPELERKNQEKIEKVSAQEKIKTEQVYVPPLDEIDLRKSDGGESDEKTSSNTSSVTPSLDNSSGQIKSNHKQEISDKKTKNETKPESDKSPKSDRKTKNESMDSELADKILARSLGEI</sequence>
<evidence type="ECO:0000313" key="2">
    <source>
        <dbReference type="EMBL" id="QBK91028.1"/>
    </source>
</evidence>
<name>A0A481Z586_9VIRU</name>
<gene>
    <name evidence="2" type="ORF">LCPAC202_00020</name>
</gene>
<feature type="compositionally biased region" description="Polar residues" evidence="1">
    <location>
        <begin position="879"/>
        <end position="897"/>
    </location>
</feature>
<protein>
    <submittedName>
        <fullName evidence="2">Major outer envelope glycoprotein</fullName>
    </submittedName>
</protein>
<keyword evidence="2" id="KW-0261">Viral envelope protein</keyword>
<keyword evidence="2" id="KW-0946">Virion</keyword>
<accession>A0A481Z586</accession>
<organism evidence="2">
    <name type="scientific">Pithovirus LCPAC202</name>
    <dbReference type="NCBI Taxonomy" id="2506592"/>
    <lineage>
        <taxon>Viruses</taxon>
        <taxon>Pithoviruses</taxon>
    </lineage>
</organism>
<reference evidence="2" key="1">
    <citation type="journal article" date="2019" name="MBio">
        <title>Virus Genomes from Deep Sea Sediments Expand the Ocean Megavirome and Support Independent Origins of Viral Gigantism.</title>
        <authorList>
            <person name="Backstrom D."/>
            <person name="Yutin N."/>
            <person name="Jorgensen S.L."/>
            <person name="Dharamshi J."/>
            <person name="Homa F."/>
            <person name="Zaremba-Niedwiedzka K."/>
            <person name="Spang A."/>
            <person name="Wolf Y.I."/>
            <person name="Koonin E.V."/>
            <person name="Ettema T.J."/>
        </authorList>
    </citation>
    <scope>NUCLEOTIDE SEQUENCE</scope>
</reference>
<dbReference type="GO" id="GO:0019031">
    <property type="term" value="C:viral envelope"/>
    <property type="evidence" value="ECO:0007669"/>
    <property type="project" value="UniProtKB-KW"/>
</dbReference>
<feature type="region of interest" description="Disordered" evidence="1">
    <location>
        <begin position="853"/>
        <end position="948"/>
    </location>
</feature>
<evidence type="ECO:0000256" key="1">
    <source>
        <dbReference type="SAM" id="MobiDB-lite"/>
    </source>
</evidence>
<proteinExistence type="predicted"/>
<feature type="region of interest" description="Disordered" evidence="1">
    <location>
        <begin position="548"/>
        <end position="612"/>
    </location>
</feature>
<feature type="compositionally biased region" description="Basic residues" evidence="1">
    <location>
        <begin position="553"/>
        <end position="565"/>
    </location>
</feature>
<feature type="region of interest" description="Disordered" evidence="1">
    <location>
        <begin position="789"/>
        <end position="821"/>
    </location>
</feature>
<feature type="region of interest" description="Disordered" evidence="1">
    <location>
        <begin position="1"/>
        <end position="32"/>
    </location>
</feature>
<feature type="region of interest" description="Disordered" evidence="1">
    <location>
        <begin position="827"/>
        <end position="846"/>
    </location>
</feature>
<dbReference type="EMBL" id="MK500509">
    <property type="protein sequence ID" value="QBK91028.1"/>
    <property type="molecule type" value="Genomic_DNA"/>
</dbReference>